<dbReference type="PANTHER" id="PTHR30098:SF2">
    <property type="entry name" value="LEUCYL_PHENYLALANYL-TRNA--PROTEIN TRANSFERASE"/>
    <property type="match status" value="1"/>
</dbReference>
<dbReference type="Pfam" id="PF03588">
    <property type="entry name" value="Leu_Phe_trans"/>
    <property type="match status" value="1"/>
</dbReference>
<evidence type="ECO:0000313" key="5">
    <source>
        <dbReference type="Proteomes" id="UP000029221"/>
    </source>
</evidence>
<dbReference type="Gene3D" id="3.40.630.70">
    <property type="entry name" value="Leucyl/phenylalanyl-tRNA-protein transferase, C-terminal domain"/>
    <property type="match status" value="1"/>
</dbReference>
<reference evidence="4" key="1">
    <citation type="journal article" date="2014" name="Genome Announc.">
        <title>Draft Genome Sequences of Marine Flavobacterium Nonlabens Strains NR17, NR24, NR27, NR32, NR33, and Ara13.</title>
        <authorList>
            <person name="Nakanishi M."/>
            <person name="Meirelles P."/>
            <person name="Suzuki R."/>
            <person name="Takatani N."/>
            <person name="Mino S."/>
            <person name="Suda W."/>
            <person name="Oshima K."/>
            <person name="Hattori M."/>
            <person name="Ohkuma M."/>
            <person name="Hosokawa M."/>
            <person name="Miyashita K."/>
            <person name="Thompson F.L."/>
            <person name="Niwa A."/>
            <person name="Sawabe T."/>
            <person name="Sawabe T."/>
        </authorList>
    </citation>
    <scope>NUCLEOTIDE SEQUENCE [LARGE SCALE GENOMIC DNA]</scope>
    <source>
        <strain evidence="4">JCM 19294</strain>
    </source>
</reference>
<dbReference type="AlphaFoldDB" id="A0A090QKX1"/>
<keyword evidence="1" id="KW-0963">Cytoplasm</keyword>
<gene>
    <name evidence="4" type="ORF">JCM19294_2953</name>
</gene>
<organism evidence="4 5">
    <name type="scientific">Nonlabens tegetincola</name>
    <dbReference type="NCBI Taxonomy" id="323273"/>
    <lineage>
        <taxon>Bacteria</taxon>
        <taxon>Pseudomonadati</taxon>
        <taxon>Bacteroidota</taxon>
        <taxon>Flavobacteriia</taxon>
        <taxon>Flavobacteriales</taxon>
        <taxon>Flavobacteriaceae</taxon>
        <taxon>Nonlabens</taxon>
    </lineage>
</organism>
<dbReference type="GO" id="GO:0008914">
    <property type="term" value="F:leucyl-tRNA--protein transferase activity"/>
    <property type="evidence" value="ECO:0007669"/>
    <property type="project" value="UniProtKB-EC"/>
</dbReference>
<dbReference type="PANTHER" id="PTHR30098">
    <property type="entry name" value="LEUCYL/PHENYLALANYL-TRNA--PROTEIN TRANSFERASE"/>
    <property type="match status" value="1"/>
</dbReference>
<evidence type="ECO:0000256" key="3">
    <source>
        <dbReference type="ARBA" id="ARBA00023315"/>
    </source>
</evidence>
<sequence>MRITKSLKQSRKNKGYFIKENTCFEQVMKACAQVSRPDQEGTWIMDEMIEAYSKMHQLGHAVSVEVFKTVNL</sequence>
<evidence type="ECO:0000256" key="1">
    <source>
        <dbReference type="ARBA" id="ARBA00022490"/>
    </source>
</evidence>
<proteinExistence type="predicted"/>
<dbReference type="SUPFAM" id="SSF55729">
    <property type="entry name" value="Acyl-CoA N-acyltransferases (Nat)"/>
    <property type="match status" value="1"/>
</dbReference>
<dbReference type="InterPro" id="IPR004616">
    <property type="entry name" value="Leu/Phe-tRNA_Trfase"/>
</dbReference>
<dbReference type="EMBL" id="BBML01000001">
    <property type="protein sequence ID" value="GAK96171.1"/>
    <property type="molecule type" value="Genomic_DNA"/>
</dbReference>
<keyword evidence="5" id="KW-1185">Reference proteome</keyword>
<name>A0A090QKX1_9FLAO</name>
<dbReference type="EC" id="2.3.2.6" evidence="4"/>
<accession>A0A090QKX1</accession>
<dbReference type="GO" id="GO:0030163">
    <property type="term" value="P:protein catabolic process"/>
    <property type="evidence" value="ECO:0007669"/>
    <property type="project" value="InterPro"/>
</dbReference>
<dbReference type="STRING" id="319236.BST91_10125"/>
<dbReference type="eggNOG" id="COG2360">
    <property type="taxonomic scope" value="Bacteria"/>
</dbReference>
<dbReference type="InterPro" id="IPR042203">
    <property type="entry name" value="Leu/Phe-tRNA_Trfase_C"/>
</dbReference>
<evidence type="ECO:0000256" key="2">
    <source>
        <dbReference type="ARBA" id="ARBA00022679"/>
    </source>
</evidence>
<protein>
    <submittedName>
        <fullName evidence="4">Leucyl/phenylalanyl-tRNA-protein transferase</fullName>
        <ecNumber evidence="4">2.3.2.6</ecNumber>
    </submittedName>
</protein>
<dbReference type="Proteomes" id="UP000029221">
    <property type="component" value="Unassembled WGS sequence"/>
</dbReference>
<keyword evidence="3 4" id="KW-0012">Acyltransferase</keyword>
<evidence type="ECO:0000313" key="4">
    <source>
        <dbReference type="EMBL" id="GAK96171.1"/>
    </source>
</evidence>
<dbReference type="GO" id="GO:0005737">
    <property type="term" value="C:cytoplasm"/>
    <property type="evidence" value="ECO:0007669"/>
    <property type="project" value="TreeGrafter"/>
</dbReference>
<keyword evidence="2 4" id="KW-0808">Transferase</keyword>
<dbReference type="InterPro" id="IPR016181">
    <property type="entry name" value="Acyl_CoA_acyltransferase"/>
</dbReference>
<comment type="caution">
    <text evidence="4">The sequence shown here is derived from an EMBL/GenBank/DDBJ whole genome shotgun (WGS) entry which is preliminary data.</text>
</comment>